<evidence type="ECO:0000313" key="2">
    <source>
        <dbReference type="EMBL" id="KAE8150340.1"/>
    </source>
</evidence>
<dbReference type="Proteomes" id="UP000325780">
    <property type="component" value="Unassembled WGS sequence"/>
</dbReference>
<evidence type="ECO:0000313" key="3">
    <source>
        <dbReference type="Proteomes" id="UP000325780"/>
    </source>
</evidence>
<accession>A0A5N6TVN4</accession>
<evidence type="ECO:0000256" key="1">
    <source>
        <dbReference type="SAM" id="SignalP"/>
    </source>
</evidence>
<sequence>MLLKQLAFLGLLATSAVAAQCDPNKVKSLEYRSEPVTDDVDIEARDVGADETEETITTISLEDDDTPDKTNVDANNPVVQAQNHCSNCAKIKKKKARFGKNCDPAKSLGWKSSHNCKGTSYLCVQGGKATCYSRPLNKLNMENGECFK</sequence>
<reference evidence="2 3" key="1">
    <citation type="submission" date="2019-04" db="EMBL/GenBank/DDBJ databases">
        <title>Friends and foes A comparative genomics study of 23 Aspergillus species from section Flavi.</title>
        <authorList>
            <consortium name="DOE Joint Genome Institute"/>
            <person name="Kjaerbolling I."/>
            <person name="Vesth T."/>
            <person name="Frisvad J.C."/>
            <person name="Nybo J.L."/>
            <person name="Theobald S."/>
            <person name="Kildgaard S."/>
            <person name="Isbrandt T."/>
            <person name="Kuo A."/>
            <person name="Sato A."/>
            <person name="Lyhne E.K."/>
            <person name="Kogle M.E."/>
            <person name="Wiebenga A."/>
            <person name="Kun R.S."/>
            <person name="Lubbers R.J."/>
            <person name="Makela M.R."/>
            <person name="Barry K."/>
            <person name="Chovatia M."/>
            <person name="Clum A."/>
            <person name="Daum C."/>
            <person name="Haridas S."/>
            <person name="He G."/>
            <person name="LaButti K."/>
            <person name="Lipzen A."/>
            <person name="Mondo S."/>
            <person name="Riley R."/>
            <person name="Salamov A."/>
            <person name="Simmons B.A."/>
            <person name="Magnuson J.K."/>
            <person name="Henrissat B."/>
            <person name="Mortensen U.H."/>
            <person name="Larsen T.O."/>
            <person name="Devries R.P."/>
            <person name="Grigoriev I.V."/>
            <person name="Machida M."/>
            <person name="Baker S.E."/>
            <person name="Andersen M.R."/>
        </authorList>
    </citation>
    <scope>NUCLEOTIDE SEQUENCE [LARGE SCALE GENOMIC DNA]</scope>
    <source>
        <strain evidence="2 3">IBT 18842</strain>
    </source>
</reference>
<keyword evidence="1" id="KW-0732">Signal</keyword>
<protein>
    <submittedName>
        <fullName evidence="2">Uncharacterized protein</fullName>
    </submittedName>
</protein>
<proteinExistence type="predicted"/>
<gene>
    <name evidence="2" type="ORF">BDV25DRAFT_112730</name>
</gene>
<keyword evidence="3" id="KW-1185">Reference proteome</keyword>
<feature type="signal peptide" evidence="1">
    <location>
        <begin position="1"/>
        <end position="18"/>
    </location>
</feature>
<feature type="chain" id="PRO_5024877918" evidence="1">
    <location>
        <begin position="19"/>
        <end position="148"/>
    </location>
</feature>
<dbReference type="AlphaFoldDB" id="A0A5N6TVN4"/>
<dbReference type="EMBL" id="ML742096">
    <property type="protein sequence ID" value="KAE8150340.1"/>
    <property type="molecule type" value="Genomic_DNA"/>
</dbReference>
<organism evidence="2 3">
    <name type="scientific">Aspergillus avenaceus</name>
    <dbReference type="NCBI Taxonomy" id="36643"/>
    <lineage>
        <taxon>Eukaryota</taxon>
        <taxon>Fungi</taxon>
        <taxon>Dikarya</taxon>
        <taxon>Ascomycota</taxon>
        <taxon>Pezizomycotina</taxon>
        <taxon>Eurotiomycetes</taxon>
        <taxon>Eurotiomycetidae</taxon>
        <taxon>Eurotiales</taxon>
        <taxon>Aspergillaceae</taxon>
        <taxon>Aspergillus</taxon>
        <taxon>Aspergillus subgen. Circumdati</taxon>
    </lineage>
</organism>
<dbReference type="OrthoDB" id="2882365at2759"/>
<name>A0A5N6TVN4_ASPAV</name>